<dbReference type="PROSITE" id="PS50076">
    <property type="entry name" value="DNAJ_2"/>
    <property type="match status" value="1"/>
</dbReference>
<dbReference type="InterPro" id="IPR018253">
    <property type="entry name" value="DnaJ_domain_CS"/>
</dbReference>
<protein>
    <recommendedName>
        <fullName evidence="2">J domain-containing protein</fullName>
    </recommendedName>
</protein>
<feature type="domain" description="J" evidence="2">
    <location>
        <begin position="158"/>
        <end position="223"/>
    </location>
</feature>
<dbReference type="PANTHER" id="PTHR44094:SF8">
    <property type="entry name" value="DNAJ HEAT SHOCK N-TERMINAL DOMAIN-CONTAINING PROTEIN-RELATED"/>
    <property type="match status" value="1"/>
</dbReference>
<dbReference type="InterPro" id="IPR036869">
    <property type="entry name" value="J_dom_sf"/>
</dbReference>
<reference evidence="4" key="1">
    <citation type="journal article" date="2016" name="Nat. Commun.">
        <title>The Gonium pectorale genome demonstrates co-option of cell cycle regulation during the evolution of multicellularity.</title>
        <authorList>
            <person name="Hanschen E.R."/>
            <person name="Marriage T.N."/>
            <person name="Ferris P.J."/>
            <person name="Hamaji T."/>
            <person name="Toyoda A."/>
            <person name="Fujiyama A."/>
            <person name="Neme R."/>
            <person name="Noguchi H."/>
            <person name="Minakuchi Y."/>
            <person name="Suzuki M."/>
            <person name="Kawai-Toyooka H."/>
            <person name="Smith D.R."/>
            <person name="Sparks H."/>
            <person name="Anderson J."/>
            <person name="Bakaric R."/>
            <person name="Luria V."/>
            <person name="Karger A."/>
            <person name="Kirschner M.W."/>
            <person name="Durand P.M."/>
            <person name="Michod R.E."/>
            <person name="Nozaki H."/>
            <person name="Olson B.J."/>
        </authorList>
    </citation>
    <scope>NUCLEOTIDE SEQUENCE [LARGE SCALE GENOMIC DNA]</scope>
    <source>
        <strain evidence="4">NIES-2863</strain>
    </source>
</reference>
<feature type="compositionally biased region" description="Low complexity" evidence="1">
    <location>
        <begin position="459"/>
        <end position="469"/>
    </location>
</feature>
<dbReference type="PRINTS" id="PR00625">
    <property type="entry name" value="JDOMAIN"/>
</dbReference>
<dbReference type="AlphaFoldDB" id="A0A150GQY4"/>
<feature type="region of interest" description="Disordered" evidence="1">
    <location>
        <begin position="387"/>
        <end position="477"/>
    </location>
</feature>
<dbReference type="SUPFAM" id="SSF46565">
    <property type="entry name" value="Chaperone J-domain"/>
    <property type="match status" value="1"/>
</dbReference>
<feature type="compositionally biased region" description="Low complexity" evidence="1">
    <location>
        <begin position="408"/>
        <end position="436"/>
    </location>
</feature>
<dbReference type="STRING" id="33097.A0A150GQY4"/>
<sequence length="585" mass="61177">MGPQLPDGPTSNPLGEPNVDFNDIFSLRKPRDAKAGLASGLKSIAKGVLGGAAGLVAAPIVGAQRDGVTGFAKGLASGVVGAVVLPVTGVGVGAVQMVRGVINTPEAVMQASKDMLWDEERRVWVDKNMIVPLQAQQQKGGRGRAGAGGFNRPESGDDYYAILQVPRDATAEAIKKQYYILARKYHPDKNPGDASAHEKFQKLGEAYQVLGNEQLRERYDTHGTEGLDVNFMDGGAFFHMLFGSDQFEHLVGELLIALAARSGGELTAADMTREQGVRVQKLCVNLIALLKRYTQGDEEGFTLAMREEAGRLVGASFGETMLHTIGKVYDMQADIATGGFFGGMAAKFRSQGESMRSQFQAASAAIKVYAAQQKIEAWQKEQERKAAHVAAASSKPVQAAGTEGGSGDAAAPGTAAEEGGAASTAGTASASATTSGNQAHAGSTAAGTPPSRATDASQPGANDPAAAGSAPPPGPSIEQLMERQRLEEAALPLMLEAMWAANVLDIQSTLRKVCKFVLCEEGVPRDVLAARANALKILGGIFMQAKGPESQTDAKRQMEEAMLRVVEKRAAQEGGAEDAGEGASP</sequence>
<dbReference type="InterPro" id="IPR001623">
    <property type="entry name" value="DnaJ_domain"/>
</dbReference>
<dbReference type="Proteomes" id="UP000075714">
    <property type="component" value="Unassembled WGS sequence"/>
</dbReference>
<dbReference type="PANTHER" id="PTHR44094">
    <property type="entry name" value="DNAJ HEAT SHOCK N-TERMINAL DOMAIN-CONTAINING PROTEIN"/>
    <property type="match status" value="1"/>
</dbReference>
<name>A0A150GQY4_GONPE</name>
<comment type="caution">
    <text evidence="3">The sequence shown here is derived from an EMBL/GenBank/DDBJ whole genome shotgun (WGS) entry which is preliminary data.</text>
</comment>
<keyword evidence="4" id="KW-1185">Reference proteome</keyword>
<proteinExistence type="predicted"/>
<dbReference type="Gene3D" id="1.10.287.110">
    <property type="entry name" value="DnaJ domain"/>
    <property type="match status" value="1"/>
</dbReference>
<dbReference type="Pfam" id="PF14308">
    <property type="entry name" value="DnaJ-X"/>
    <property type="match status" value="1"/>
</dbReference>
<dbReference type="InterPro" id="IPR026894">
    <property type="entry name" value="DnaJ_X"/>
</dbReference>
<organism evidence="3 4">
    <name type="scientific">Gonium pectorale</name>
    <name type="common">Green alga</name>
    <dbReference type="NCBI Taxonomy" id="33097"/>
    <lineage>
        <taxon>Eukaryota</taxon>
        <taxon>Viridiplantae</taxon>
        <taxon>Chlorophyta</taxon>
        <taxon>core chlorophytes</taxon>
        <taxon>Chlorophyceae</taxon>
        <taxon>CS clade</taxon>
        <taxon>Chlamydomonadales</taxon>
        <taxon>Volvocaceae</taxon>
        <taxon>Gonium</taxon>
    </lineage>
</organism>
<evidence type="ECO:0000313" key="4">
    <source>
        <dbReference type="Proteomes" id="UP000075714"/>
    </source>
</evidence>
<dbReference type="PROSITE" id="PS00636">
    <property type="entry name" value="DNAJ_1"/>
    <property type="match status" value="1"/>
</dbReference>
<evidence type="ECO:0000256" key="1">
    <source>
        <dbReference type="SAM" id="MobiDB-lite"/>
    </source>
</evidence>
<dbReference type="CDD" id="cd06257">
    <property type="entry name" value="DnaJ"/>
    <property type="match status" value="1"/>
</dbReference>
<gene>
    <name evidence="3" type="ORF">GPECTOR_10g777</name>
</gene>
<evidence type="ECO:0000313" key="3">
    <source>
        <dbReference type="EMBL" id="KXZ52148.1"/>
    </source>
</evidence>
<dbReference type="InterPro" id="IPR052423">
    <property type="entry name" value="EMIR"/>
</dbReference>
<dbReference type="SMART" id="SM00271">
    <property type="entry name" value="DnaJ"/>
    <property type="match status" value="1"/>
</dbReference>
<dbReference type="Pfam" id="PF00226">
    <property type="entry name" value="DnaJ"/>
    <property type="match status" value="1"/>
</dbReference>
<dbReference type="OrthoDB" id="10250354at2759"/>
<evidence type="ECO:0000259" key="2">
    <source>
        <dbReference type="PROSITE" id="PS50076"/>
    </source>
</evidence>
<accession>A0A150GQY4</accession>
<dbReference type="EMBL" id="LSYV01000011">
    <property type="protein sequence ID" value="KXZ52148.1"/>
    <property type="molecule type" value="Genomic_DNA"/>
</dbReference>